<feature type="coiled-coil region" evidence="1">
    <location>
        <begin position="981"/>
        <end position="1170"/>
    </location>
</feature>
<reference evidence="3" key="2">
    <citation type="journal article" date="2023" name="Commun. Biol.">
        <title>Intrasexual cuticular hydrocarbon dimorphism in a wasp sheds light on hydrocarbon biosynthesis genes in Hymenoptera.</title>
        <authorList>
            <person name="Moris V.C."/>
            <person name="Podsiadlowski L."/>
            <person name="Martin S."/>
            <person name="Oeyen J.P."/>
            <person name="Donath A."/>
            <person name="Petersen M."/>
            <person name="Wilbrandt J."/>
            <person name="Misof B."/>
            <person name="Liedtke D."/>
            <person name="Thamm M."/>
            <person name="Scheiner R."/>
            <person name="Schmitt T."/>
            <person name="Niehuis O."/>
        </authorList>
    </citation>
    <scope>NUCLEOTIDE SEQUENCE</scope>
    <source>
        <strain evidence="3">GBR_01_08_01A</strain>
    </source>
</reference>
<organism evidence="3 4">
    <name type="scientific">Odynerus spinipes</name>
    <dbReference type="NCBI Taxonomy" id="1348599"/>
    <lineage>
        <taxon>Eukaryota</taxon>
        <taxon>Metazoa</taxon>
        <taxon>Ecdysozoa</taxon>
        <taxon>Arthropoda</taxon>
        <taxon>Hexapoda</taxon>
        <taxon>Insecta</taxon>
        <taxon>Pterygota</taxon>
        <taxon>Neoptera</taxon>
        <taxon>Endopterygota</taxon>
        <taxon>Hymenoptera</taxon>
        <taxon>Apocrita</taxon>
        <taxon>Aculeata</taxon>
        <taxon>Vespoidea</taxon>
        <taxon>Vespidae</taxon>
        <taxon>Eumeninae</taxon>
        <taxon>Odynerus</taxon>
    </lineage>
</organism>
<evidence type="ECO:0000313" key="3">
    <source>
        <dbReference type="EMBL" id="KAK2579500.1"/>
    </source>
</evidence>
<name>A0AAD9VMR9_9HYME</name>
<gene>
    <name evidence="3" type="ORF">KPH14_010811</name>
</gene>
<evidence type="ECO:0000256" key="2">
    <source>
        <dbReference type="SAM" id="MobiDB-lite"/>
    </source>
</evidence>
<reference evidence="3" key="1">
    <citation type="submission" date="2021-08" db="EMBL/GenBank/DDBJ databases">
        <authorList>
            <person name="Misof B."/>
            <person name="Oliver O."/>
            <person name="Podsiadlowski L."/>
            <person name="Donath A."/>
            <person name="Peters R."/>
            <person name="Mayer C."/>
            <person name="Rust J."/>
            <person name="Gunkel S."/>
            <person name="Lesny P."/>
            <person name="Martin S."/>
            <person name="Oeyen J.P."/>
            <person name="Petersen M."/>
            <person name="Panagiotis P."/>
            <person name="Wilbrandt J."/>
            <person name="Tanja T."/>
        </authorList>
    </citation>
    <scope>NUCLEOTIDE SEQUENCE</scope>
    <source>
        <strain evidence="3">GBR_01_08_01A</strain>
        <tissue evidence="3">Thorax + abdomen</tissue>
    </source>
</reference>
<dbReference type="Proteomes" id="UP001258017">
    <property type="component" value="Unassembled WGS sequence"/>
</dbReference>
<feature type="coiled-coil region" evidence="1">
    <location>
        <begin position="139"/>
        <end position="173"/>
    </location>
</feature>
<sequence length="1457" mass="169364">MDTVNSIVHDSNLPILSKRKQICMAIDKNTGEICGETDSLQILDEFRKLYEARIEKVDSESASEFDRVSMKCQIMTEWIKDLGEQNVMLVHTVKDLEQTASDRVKLLEEKLKQSSNIVSDKIVQSSQSEEALCLLSNRIRELENDEECFRQRIEFLQTDIKGLLELIKRAQDNRWSLDGIKLYCIDPSEIPTPLDCPCTQEQIDIDQIQFLKQQVAKLECDERKARAYQIKLEEQNAELTKELLAKEETIQTHVSEIQSLSDKLKRRSKLANHNNIESTSVSTNSDVNVQKRMINYVTEIPEDIISNPITTQQFKLMEEFRVCTVEVQAATEDIREEINIILSSFTSQQQKYNELSNVVRDTQEQLMRMQEAVLQGINKLKLQEIERMRYTERIMAEKVKLKDIKNEFIRAQSELFHYIKSIQEKIKEHNLSECAEMYAYNDLLNFVVDEVELIVNHVQVLQEQECFFVSTLTELKEQLCCTTCTLQGLQKHMTAILQESKMEETILCEREKRLGKLEAEIESAHTRLQDTLETLWSTREQCDLKYHLADSQSQNQTINELLKAKEDIHKLRKEYDDFKLKMLEKTCQAKTDDKINQWKCRAMDLEDQLRILQHETKCKQETNHFLKSSIESMEKELCTAQTKAENCRRSHSIDSIDYKKKILELENTIKIQKEVETKLKKSLDNNEMELQKSRELLESFHMECNPEGSPMCCGYQFKHENTSQLANILQEAVQSTKNGLQDIECELKKLVCEESCRSGTSENLVMTVIDKVKKYEEQLDKCYEDIGNLRNTLCSKDKLIDMQNLIIAQYEKEKKDLSKQNELQAQTIGHLQNAVVEAKRCLDSMGHKAVSDLLGKGETIQLLTMFVDETQNQYSECFTEAAAQEKLLELQRDAITTLQLKIQYMIYDKNLIVTSLRTTYCSILSIIQDQLKLCANDFQALKCKINALTQTKICLENKYITTKKLWQKADQELQELKAININKYVVDLEAKQEEIKNLQLQVERNECLIDKQAQTIEQLQKKLHTSEQQIKQFISESTTFKERFLSVKMLLKEKSDSMAKLEADYEVLKNENTILKIESVTLENKAKEDLCLLRKKLKESQAELSFVKDNYNRTVEDLKKAQENLIKSVKREAELQESLTIAEKKFCSKIANSEIEITRLENIIHKFDEELSDNKKKLSLKNTELCKAQNICKSFAAQLETVQQDLYESREKYIKMENSSCHLAQQLQECIDENFTLLQQKTLLEQDNCKFVNELQNMYKSLMELKKECQSKDESLACMSAELTQTVVNRSELCNESQYMVSCIRTWMGEQRKFSQTLASKLQMKQQQLTTLKQRFGHEKKALLVTIRELRQVNNILAQRLKRLQKTTIGKNTKSAGYYIIPSYVSQNLDKSSMGPIKAARWTSVCGKSWWFPKMEYLTNELRKTNQWQNTSAANRSISNSGMDENRDCGYQSSASK</sequence>
<protein>
    <submittedName>
        <fullName evidence="3">Uncharacterized protein</fullName>
    </submittedName>
</protein>
<accession>A0AAD9VMR9</accession>
<feature type="region of interest" description="Disordered" evidence="2">
    <location>
        <begin position="1433"/>
        <end position="1457"/>
    </location>
</feature>
<keyword evidence="1" id="KW-0175">Coiled coil</keyword>
<keyword evidence="4" id="KW-1185">Reference proteome</keyword>
<feature type="compositionally biased region" description="Polar residues" evidence="2">
    <location>
        <begin position="1433"/>
        <end position="1443"/>
    </location>
</feature>
<feature type="coiled-coil region" evidence="1">
    <location>
        <begin position="772"/>
        <end position="827"/>
    </location>
</feature>
<proteinExistence type="predicted"/>
<dbReference type="EMBL" id="JAIFRP010000084">
    <property type="protein sequence ID" value="KAK2579500.1"/>
    <property type="molecule type" value="Genomic_DNA"/>
</dbReference>
<comment type="caution">
    <text evidence="3">The sequence shown here is derived from an EMBL/GenBank/DDBJ whole genome shotgun (WGS) entry which is preliminary data.</text>
</comment>
<feature type="coiled-coil region" evidence="1">
    <location>
        <begin position="514"/>
        <end position="615"/>
    </location>
</feature>
<evidence type="ECO:0000313" key="4">
    <source>
        <dbReference type="Proteomes" id="UP001258017"/>
    </source>
</evidence>
<evidence type="ECO:0000256" key="1">
    <source>
        <dbReference type="SAM" id="Coils"/>
    </source>
</evidence>
<feature type="coiled-coil region" evidence="1">
    <location>
        <begin position="218"/>
        <end position="249"/>
    </location>
</feature>